<evidence type="ECO:0000313" key="1">
    <source>
        <dbReference type="EMBL" id="AZE47287.1"/>
    </source>
</evidence>
<reference evidence="1 2" key="1">
    <citation type="submission" date="2018-03" db="EMBL/GenBank/DDBJ databases">
        <title>Diversity of phytobeneficial traits revealed by whole-genome analysis of worldwide-isolated phenazine-producing Pseudomonas spp.</title>
        <authorList>
            <person name="Biessy A."/>
            <person name="Novinscak A."/>
            <person name="Blom J."/>
            <person name="Leger G."/>
            <person name="Thomashow L.S."/>
            <person name="Cazorla F.M."/>
            <person name="Josic D."/>
            <person name="Filion M."/>
        </authorList>
    </citation>
    <scope>NUCLEOTIDE SEQUENCE [LARGE SCALE GENOMIC DNA]</scope>
    <source>
        <strain evidence="1 2">B25</strain>
    </source>
</reference>
<dbReference type="RefSeq" id="WP_124319622.1">
    <property type="nucleotide sequence ID" value="NZ_CP027753.1"/>
</dbReference>
<gene>
    <name evidence="1" type="ORF">C4K04_1597</name>
</gene>
<organism evidence="1 2">
    <name type="scientific">Pseudomonas chlororaphis</name>
    <dbReference type="NCBI Taxonomy" id="587753"/>
    <lineage>
        <taxon>Bacteria</taxon>
        <taxon>Pseudomonadati</taxon>
        <taxon>Pseudomonadota</taxon>
        <taxon>Gammaproteobacteria</taxon>
        <taxon>Pseudomonadales</taxon>
        <taxon>Pseudomonadaceae</taxon>
        <taxon>Pseudomonas</taxon>
    </lineage>
</organism>
<dbReference type="AlphaFoldDB" id="A0A3G7TJK5"/>
<sequence length="134" mass="15026">MDADSLINIILGMPIKNPNAVQLQKLVVEILQSGQGLKLHSGEVNLTWLAERIGVTRQCFYPGRGHDEMRAIVGILNTHISALANSSSLSVNPKQGKLNISLRKALSENERLKRELLKNQKCWNDLYNQRLIVD</sequence>
<evidence type="ECO:0000313" key="2">
    <source>
        <dbReference type="Proteomes" id="UP000268048"/>
    </source>
</evidence>
<dbReference type="EMBL" id="CP027753">
    <property type="protein sequence ID" value="AZE47287.1"/>
    <property type="molecule type" value="Genomic_DNA"/>
</dbReference>
<protein>
    <submittedName>
        <fullName evidence="1">Uncharacterized protein</fullName>
    </submittedName>
</protein>
<accession>A0A3G7TJK5</accession>
<name>A0A3G7TJK5_9PSED</name>
<proteinExistence type="predicted"/>
<dbReference type="Proteomes" id="UP000268048">
    <property type="component" value="Chromosome"/>
</dbReference>